<accession>A0ABN5V7A5</accession>
<dbReference type="EMBL" id="AP018448">
    <property type="protein sequence ID" value="BBC29011.1"/>
    <property type="molecule type" value="Genomic_DNA"/>
</dbReference>
<evidence type="ECO:0000313" key="6">
    <source>
        <dbReference type="EMBL" id="BBC29011.1"/>
    </source>
</evidence>
<dbReference type="InterPro" id="IPR005119">
    <property type="entry name" value="LysR_subst-bd"/>
</dbReference>
<organism evidence="6 7">
    <name type="scientific">Streptomyces graminofaciens</name>
    <dbReference type="NCBI Taxonomy" id="68212"/>
    <lineage>
        <taxon>Bacteria</taxon>
        <taxon>Bacillati</taxon>
        <taxon>Actinomycetota</taxon>
        <taxon>Actinomycetes</taxon>
        <taxon>Kitasatosporales</taxon>
        <taxon>Streptomycetaceae</taxon>
        <taxon>Streptomyces</taxon>
    </lineage>
</organism>
<evidence type="ECO:0000259" key="5">
    <source>
        <dbReference type="PROSITE" id="PS50931"/>
    </source>
</evidence>
<dbReference type="InterPro" id="IPR036388">
    <property type="entry name" value="WH-like_DNA-bd_sf"/>
</dbReference>
<dbReference type="PROSITE" id="PS50931">
    <property type="entry name" value="HTH_LYSR"/>
    <property type="match status" value="1"/>
</dbReference>
<reference evidence="6 7" key="2">
    <citation type="journal article" date="2023" name="ChemBioChem">
        <title>Acyltransferase Domain Exchange between Two Independent Type I Polyketide Synthases in the Same Producer Strain of Macrolide Antibiotics.</title>
        <authorList>
            <person name="Kudo F."/>
            <person name="Kishikawa K."/>
            <person name="Tsuboi K."/>
            <person name="Kido T."/>
            <person name="Usui T."/>
            <person name="Hashimoto J."/>
            <person name="Shin-Ya K."/>
            <person name="Miyanaga A."/>
            <person name="Eguchi T."/>
        </authorList>
    </citation>
    <scope>NUCLEOTIDE SEQUENCE [LARGE SCALE GENOMIC DNA]</scope>
    <source>
        <strain evidence="6 7">A-8890</strain>
    </source>
</reference>
<dbReference type="SUPFAM" id="SSF53850">
    <property type="entry name" value="Periplasmic binding protein-like II"/>
    <property type="match status" value="1"/>
</dbReference>
<dbReference type="InterPro" id="IPR000847">
    <property type="entry name" value="LysR_HTH_N"/>
</dbReference>
<evidence type="ECO:0000256" key="4">
    <source>
        <dbReference type="ARBA" id="ARBA00023163"/>
    </source>
</evidence>
<reference evidence="6 7" key="1">
    <citation type="journal article" date="2010" name="ChemBioChem">
        <title>Cloning and characterization of the biosynthetic gene cluster of 16-membered macrolide antibiotic FD-891: involvement of a dual functional cytochrome P450 monooxygenase catalyzing epoxidation and hydroxylation.</title>
        <authorList>
            <person name="Kudo F."/>
            <person name="Motegi A."/>
            <person name="Mizoue K."/>
            <person name="Eguchi T."/>
        </authorList>
    </citation>
    <scope>NUCLEOTIDE SEQUENCE [LARGE SCALE GENOMIC DNA]</scope>
    <source>
        <strain evidence="6 7">A-8890</strain>
    </source>
</reference>
<dbReference type="SUPFAM" id="SSF46785">
    <property type="entry name" value="Winged helix' DNA-binding domain"/>
    <property type="match status" value="1"/>
</dbReference>
<feature type="domain" description="HTH lysR-type" evidence="5">
    <location>
        <begin position="1"/>
        <end position="58"/>
    </location>
</feature>
<evidence type="ECO:0000256" key="2">
    <source>
        <dbReference type="ARBA" id="ARBA00023015"/>
    </source>
</evidence>
<dbReference type="InterPro" id="IPR036390">
    <property type="entry name" value="WH_DNA-bd_sf"/>
</dbReference>
<dbReference type="Gene3D" id="3.40.190.10">
    <property type="entry name" value="Periplasmic binding protein-like II"/>
    <property type="match status" value="2"/>
</dbReference>
<keyword evidence="2" id="KW-0805">Transcription regulation</keyword>
<sequence>MNVRQLQAFLAVAEHLHFGRAAEQLFMAQAPLSRTIQALEGDLGARLFERNTRSVSLTPAGQALVQPARAVLEAVSCAESAVSAAVSGESGTVRVEFCGVAAHPLVAALSRGMRAEHSGIRLDLTSQAVSRPTIRRLLDGEVDVGLGRFDNLPPGLDSEVLISDSLVVAVPRTHRLAGAQVVGFRDVAAEPFVSLPYTTGSVTTDRLWRLGYAHGAGGVNNVQFAPDTPSCLALVGAEVGCHLALRSVARSTTNPNIVFVPLAQRECELVPDVHLRAAWRSGAVTPPVAAALGHLRRCLHQDRPTVAA</sequence>
<dbReference type="Pfam" id="PF03466">
    <property type="entry name" value="LysR_substrate"/>
    <property type="match status" value="1"/>
</dbReference>
<keyword evidence="7" id="KW-1185">Reference proteome</keyword>
<dbReference type="PANTHER" id="PTHR30346:SF17">
    <property type="entry name" value="LYSR FAMILY TRANSCRIPTIONAL REGULATOR"/>
    <property type="match status" value="1"/>
</dbReference>
<evidence type="ECO:0000313" key="7">
    <source>
        <dbReference type="Proteomes" id="UP001321542"/>
    </source>
</evidence>
<dbReference type="CDD" id="cd08414">
    <property type="entry name" value="PBP2_LTTR_aromatics_like"/>
    <property type="match status" value="1"/>
</dbReference>
<keyword evidence="3" id="KW-0238">DNA-binding</keyword>
<dbReference type="Pfam" id="PF00126">
    <property type="entry name" value="HTH_1"/>
    <property type="match status" value="1"/>
</dbReference>
<keyword evidence="4" id="KW-0804">Transcription</keyword>
<gene>
    <name evidence="6" type="ORF">SGFS_003020</name>
</gene>
<proteinExistence type="inferred from homology"/>
<comment type="similarity">
    <text evidence="1">Belongs to the LysR transcriptional regulatory family.</text>
</comment>
<protein>
    <recommendedName>
        <fullName evidence="5">HTH lysR-type domain-containing protein</fullName>
    </recommendedName>
</protein>
<name>A0ABN5V7A5_9ACTN</name>
<dbReference type="RefSeq" id="WP_286246966.1">
    <property type="nucleotide sequence ID" value="NZ_AP018448.1"/>
</dbReference>
<dbReference type="PRINTS" id="PR00039">
    <property type="entry name" value="HTHLYSR"/>
</dbReference>
<evidence type="ECO:0000256" key="3">
    <source>
        <dbReference type="ARBA" id="ARBA00023125"/>
    </source>
</evidence>
<dbReference type="Gene3D" id="1.10.10.10">
    <property type="entry name" value="Winged helix-like DNA-binding domain superfamily/Winged helix DNA-binding domain"/>
    <property type="match status" value="1"/>
</dbReference>
<dbReference type="PANTHER" id="PTHR30346">
    <property type="entry name" value="TRANSCRIPTIONAL DUAL REGULATOR HCAR-RELATED"/>
    <property type="match status" value="1"/>
</dbReference>
<evidence type="ECO:0000256" key="1">
    <source>
        <dbReference type="ARBA" id="ARBA00009437"/>
    </source>
</evidence>
<dbReference type="Proteomes" id="UP001321542">
    <property type="component" value="Chromosome"/>
</dbReference>